<dbReference type="KEGG" id="ole:K0B96_05720"/>
<evidence type="ECO:0000256" key="3">
    <source>
        <dbReference type="ARBA" id="ARBA00022692"/>
    </source>
</evidence>
<keyword evidence="8" id="KW-1185">Reference proteome</keyword>
<proteinExistence type="predicted"/>
<keyword evidence="5 6" id="KW-0472">Membrane</keyword>
<evidence type="ECO:0000256" key="6">
    <source>
        <dbReference type="SAM" id="Phobius"/>
    </source>
</evidence>
<protein>
    <submittedName>
        <fullName evidence="7">Prepilin-type N-terminal cleavage/methylation domain-containing protein</fullName>
    </submittedName>
</protein>
<dbReference type="Proteomes" id="UP000825051">
    <property type="component" value="Chromosome"/>
</dbReference>
<keyword evidence="3 6" id="KW-0812">Transmembrane</keyword>
<dbReference type="RefSeq" id="WP_220164838.1">
    <property type="nucleotide sequence ID" value="NZ_CP080507.1"/>
</dbReference>
<keyword evidence="2" id="KW-0488">Methylation</keyword>
<keyword evidence="4 6" id="KW-1133">Transmembrane helix</keyword>
<evidence type="ECO:0000256" key="5">
    <source>
        <dbReference type="ARBA" id="ARBA00023136"/>
    </source>
</evidence>
<feature type="transmembrane region" description="Helical" evidence="6">
    <location>
        <begin position="12"/>
        <end position="31"/>
    </location>
</feature>
<gene>
    <name evidence="7" type="ORF">K0B96_05720</name>
</gene>
<dbReference type="PANTHER" id="PTHR30093:SF44">
    <property type="entry name" value="TYPE II SECRETION SYSTEM CORE PROTEIN G"/>
    <property type="match status" value="1"/>
</dbReference>
<dbReference type="AlphaFoldDB" id="A0A8F9TVP3"/>
<dbReference type="NCBIfam" id="TIGR02532">
    <property type="entry name" value="IV_pilin_GFxxxE"/>
    <property type="match status" value="1"/>
</dbReference>
<name>A0A8F9TVP3_9BACT</name>
<dbReference type="EMBL" id="CP080507">
    <property type="protein sequence ID" value="QYM80114.1"/>
    <property type="molecule type" value="Genomic_DNA"/>
</dbReference>
<evidence type="ECO:0000256" key="4">
    <source>
        <dbReference type="ARBA" id="ARBA00022989"/>
    </source>
</evidence>
<evidence type="ECO:0000313" key="7">
    <source>
        <dbReference type="EMBL" id="QYM80114.1"/>
    </source>
</evidence>
<organism evidence="7 8">
    <name type="scientific">Horticoccus luteus</name>
    <dbReference type="NCBI Taxonomy" id="2862869"/>
    <lineage>
        <taxon>Bacteria</taxon>
        <taxon>Pseudomonadati</taxon>
        <taxon>Verrucomicrobiota</taxon>
        <taxon>Opitutia</taxon>
        <taxon>Opitutales</taxon>
        <taxon>Opitutaceae</taxon>
        <taxon>Horticoccus</taxon>
    </lineage>
</organism>
<dbReference type="SUPFAM" id="SSF54523">
    <property type="entry name" value="Pili subunits"/>
    <property type="match status" value="1"/>
</dbReference>
<dbReference type="InterPro" id="IPR045584">
    <property type="entry name" value="Pilin-like"/>
</dbReference>
<evidence type="ECO:0000256" key="1">
    <source>
        <dbReference type="ARBA" id="ARBA00004167"/>
    </source>
</evidence>
<dbReference type="Pfam" id="PF07963">
    <property type="entry name" value="N_methyl"/>
    <property type="match status" value="1"/>
</dbReference>
<dbReference type="GO" id="GO:0016020">
    <property type="term" value="C:membrane"/>
    <property type="evidence" value="ECO:0007669"/>
    <property type="project" value="UniProtKB-SubCell"/>
</dbReference>
<evidence type="ECO:0000256" key="2">
    <source>
        <dbReference type="ARBA" id="ARBA00022481"/>
    </source>
</evidence>
<comment type="subcellular location">
    <subcellularLocation>
        <location evidence="1">Membrane</location>
        <topology evidence="1">Single-pass membrane protein</topology>
    </subcellularLocation>
</comment>
<dbReference type="InterPro" id="IPR012902">
    <property type="entry name" value="N_methyl_site"/>
</dbReference>
<dbReference type="Gene3D" id="3.30.700.10">
    <property type="entry name" value="Glycoprotein, Type 4 Pilin"/>
    <property type="match status" value="1"/>
</dbReference>
<dbReference type="PANTHER" id="PTHR30093">
    <property type="entry name" value="GENERAL SECRETION PATHWAY PROTEIN G"/>
    <property type="match status" value="1"/>
</dbReference>
<reference evidence="7" key="1">
    <citation type="submission" date="2021-08" db="EMBL/GenBank/DDBJ databases">
        <title>Genome of a novel bacterium of the phylum Verrucomicrobia, Oleiharenicola sp. KSB-15.</title>
        <authorList>
            <person name="Chung J.-H."/>
            <person name="Ahn J.-H."/>
            <person name="Yoon Y."/>
            <person name="Kim D.-Y."/>
            <person name="An S.-H."/>
            <person name="Park I."/>
            <person name="Yeon J."/>
        </authorList>
    </citation>
    <scope>NUCLEOTIDE SEQUENCE</scope>
    <source>
        <strain evidence="7">KSB-15</strain>
    </source>
</reference>
<evidence type="ECO:0000313" key="8">
    <source>
        <dbReference type="Proteomes" id="UP000825051"/>
    </source>
</evidence>
<sequence>MSQPEHRRAAFTLIELLTVIAIIAILAGILIPTVSGVRVSAKKAETKVRFSQWASAMEQFKQEYGYYPAIDSGGTANKINPARFAGALTGRRLDGTAFASTTDLDLAGNKRMIAFYSLTERELNADRTALVDAFGNTDFAVYYDKDGDGHITTADTGGAGPVAVAGDAQALSPVSTDVDLTTTQGVRATVVFYSAGKGDSASDIIYSWK</sequence>
<accession>A0A8F9TVP3</accession>